<proteinExistence type="predicted"/>
<dbReference type="OrthoDB" id="2186645at2"/>
<accession>R2T9U3</accession>
<keyword evidence="4" id="KW-1185">Reference proteome</keyword>
<protein>
    <submittedName>
        <fullName evidence="1">Uncharacterized protein</fullName>
    </submittedName>
</protein>
<dbReference type="Proteomes" id="UP000013781">
    <property type="component" value="Unassembled WGS sequence"/>
</dbReference>
<dbReference type="Proteomes" id="UP000014157">
    <property type="component" value="Unassembled WGS sequence"/>
</dbReference>
<organism evidence="1 3">
    <name type="scientific">Enterococcus moraviensis ATCC BAA-383</name>
    <dbReference type="NCBI Taxonomy" id="1158609"/>
    <lineage>
        <taxon>Bacteria</taxon>
        <taxon>Bacillati</taxon>
        <taxon>Bacillota</taxon>
        <taxon>Bacilli</taxon>
        <taxon>Lactobacillales</taxon>
        <taxon>Enterococcaceae</taxon>
        <taxon>Enterococcus</taxon>
    </lineage>
</organism>
<dbReference type="eggNOG" id="ENOG5032I6K">
    <property type="taxonomic scope" value="Bacteria"/>
</dbReference>
<gene>
    <name evidence="2" type="ORF">I586_01207</name>
    <name evidence="1" type="ORF">UAY_02711</name>
</gene>
<evidence type="ECO:0000313" key="4">
    <source>
        <dbReference type="Proteomes" id="UP000014157"/>
    </source>
</evidence>
<evidence type="ECO:0000313" key="2">
    <source>
        <dbReference type="EMBL" id="EOT71406.1"/>
    </source>
</evidence>
<evidence type="ECO:0000313" key="1">
    <source>
        <dbReference type="EMBL" id="EOH96979.1"/>
    </source>
</evidence>
<dbReference type="AlphaFoldDB" id="R2T9U3"/>
<dbReference type="HOGENOM" id="CLU_2568544_0_0_9"/>
<dbReference type="RefSeq" id="WP_010766045.1">
    <property type="nucleotide sequence ID" value="NZ_ASWB01000002.1"/>
</dbReference>
<name>R2T9U3_9ENTE</name>
<reference evidence="1 3" key="1">
    <citation type="submission" date="2013-02" db="EMBL/GenBank/DDBJ databases">
        <title>The Genome Sequence of Enterococcus moraviensis BAA-383.</title>
        <authorList>
            <consortium name="The Broad Institute Genome Sequencing Platform"/>
            <consortium name="The Broad Institute Genome Sequencing Center for Infectious Disease"/>
            <person name="Earl A.M."/>
            <person name="Gilmore M.S."/>
            <person name="Lebreton F."/>
            <person name="Walker B."/>
            <person name="Young S.K."/>
            <person name="Zeng Q."/>
            <person name="Gargeya S."/>
            <person name="Fitzgerald M."/>
            <person name="Haas B."/>
            <person name="Abouelleil A."/>
            <person name="Alvarado L."/>
            <person name="Arachchi H.M."/>
            <person name="Berlin A.M."/>
            <person name="Chapman S.B."/>
            <person name="Dewar J."/>
            <person name="Goldberg J."/>
            <person name="Griggs A."/>
            <person name="Gujja S."/>
            <person name="Hansen M."/>
            <person name="Howarth C."/>
            <person name="Imamovic A."/>
            <person name="Larimer J."/>
            <person name="McCowan C."/>
            <person name="Murphy C."/>
            <person name="Neiman D."/>
            <person name="Pearson M."/>
            <person name="Priest M."/>
            <person name="Roberts A."/>
            <person name="Saif S."/>
            <person name="Shea T."/>
            <person name="Sisk P."/>
            <person name="Sykes S."/>
            <person name="Wortman J."/>
            <person name="Nusbaum C."/>
            <person name="Birren B."/>
        </authorList>
    </citation>
    <scope>NUCLEOTIDE SEQUENCE [LARGE SCALE GENOMIC DNA]</scope>
    <source>
        <strain evidence="1 3">ATCC BAA-383</strain>
    </source>
</reference>
<dbReference type="PATRIC" id="fig|1158609.3.peg.2638"/>
<reference evidence="2 4" key="2">
    <citation type="submission" date="2013-03" db="EMBL/GenBank/DDBJ databases">
        <title>The Genome Sequence of Enterococcus moraviensis BAA-383 (PacBio/Illumina hybrid assembly).</title>
        <authorList>
            <consortium name="The Broad Institute Genomics Platform"/>
            <consortium name="The Broad Institute Genome Sequencing Center for Infectious Disease"/>
            <person name="Earl A."/>
            <person name="Russ C."/>
            <person name="Gilmore M."/>
            <person name="Surin D."/>
            <person name="Walker B."/>
            <person name="Young S."/>
            <person name="Zeng Q."/>
            <person name="Gargeya S."/>
            <person name="Fitzgerald M."/>
            <person name="Haas B."/>
            <person name="Abouelleil A."/>
            <person name="Allen A.W."/>
            <person name="Alvarado L."/>
            <person name="Arachchi H.M."/>
            <person name="Berlin A.M."/>
            <person name="Chapman S.B."/>
            <person name="Gainer-Dewar J."/>
            <person name="Goldberg J."/>
            <person name="Griggs A."/>
            <person name="Gujja S."/>
            <person name="Hansen M."/>
            <person name="Howarth C."/>
            <person name="Imamovic A."/>
            <person name="Ireland A."/>
            <person name="Larimer J."/>
            <person name="McCowan C."/>
            <person name="Murphy C."/>
            <person name="Pearson M."/>
            <person name="Poon T.W."/>
            <person name="Priest M."/>
            <person name="Roberts A."/>
            <person name="Saif S."/>
            <person name="Shea T."/>
            <person name="Sisk P."/>
            <person name="Sykes S."/>
            <person name="Wortman J."/>
            <person name="Nusbaum C."/>
            <person name="Birren B."/>
        </authorList>
    </citation>
    <scope>NUCLEOTIDE SEQUENCE [LARGE SCALE GENOMIC DNA]</scope>
    <source>
        <strain evidence="2 4">ATCC BAA-383</strain>
    </source>
</reference>
<sequence length="82" mass="9488">MGKSQESNTIAYQEILAIKASLRELNSWHEALHFMRHFLDGKKTRTSEEMQACAEIFEVVYQKFGALLTESEVSLRKIVKLK</sequence>
<dbReference type="EMBL" id="AJAS01000022">
    <property type="protein sequence ID" value="EOH96979.1"/>
    <property type="molecule type" value="Genomic_DNA"/>
</dbReference>
<comment type="caution">
    <text evidence="1">The sequence shown here is derived from an EMBL/GenBank/DDBJ whole genome shotgun (WGS) entry which is preliminary data.</text>
</comment>
<evidence type="ECO:0000313" key="3">
    <source>
        <dbReference type="Proteomes" id="UP000013781"/>
    </source>
</evidence>
<dbReference type="EMBL" id="ASWB01000002">
    <property type="protein sequence ID" value="EOT71406.1"/>
    <property type="molecule type" value="Genomic_DNA"/>
</dbReference>